<dbReference type="PANTHER" id="PTHR34139:SF1">
    <property type="entry name" value="RNASE MJ1380-RELATED"/>
    <property type="match status" value="1"/>
</dbReference>
<dbReference type="PANTHER" id="PTHR34139">
    <property type="entry name" value="UPF0331 PROTEIN MJ0127"/>
    <property type="match status" value="1"/>
</dbReference>
<keyword evidence="2" id="KW-1277">Toxin-antitoxin system</keyword>
<comment type="caution">
    <text evidence="6">The sequence shown here is derived from an EMBL/GenBank/DDBJ whole genome shotgun (WGS) entry which is preliminary data.</text>
</comment>
<sequence length="113" mass="13245">MSRKIKKYLFDVLTCINEVESFFDGNDITIEYLTSDRKTLRAVERNLEIIGEATKRLIKLDPEIPISDVNEIIGARNYIAHEYESVSYIIITRTIRDHFPLLKKEVTKLLEEK</sequence>
<dbReference type="GO" id="GO:0110001">
    <property type="term" value="C:toxin-antitoxin complex"/>
    <property type="evidence" value="ECO:0007669"/>
    <property type="project" value="InterPro"/>
</dbReference>
<dbReference type="InterPro" id="IPR008201">
    <property type="entry name" value="HepT-like"/>
</dbReference>
<accession>A0A0P7Y875</accession>
<dbReference type="STRING" id="1305737.GCA_000526355_00337"/>
<evidence type="ECO:0000256" key="3">
    <source>
        <dbReference type="ARBA" id="ARBA00022722"/>
    </source>
</evidence>
<keyword evidence="5" id="KW-0378">Hydrolase</keyword>
<gene>
    <name evidence="6" type="ORF">HLUCCX10_10840</name>
</gene>
<dbReference type="EMBL" id="LJXT01000066">
    <property type="protein sequence ID" value="KPQ14356.1"/>
    <property type="molecule type" value="Genomic_DNA"/>
</dbReference>
<evidence type="ECO:0000313" key="7">
    <source>
        <dbReference type="Proteomes" id="UP000050421"/>
    </source>
</evidence>
<dbReference type="GO" id="GO:0004540">
    <property type="term" value="F:RNA nuclease activity"/>
    <property type="evidence" value="ECO:0007669"/>
    <property type="project" value="InterPro"/>
</dbReference>
<dbReference type="InterPro" id="IPR051813">
    <property type="entry name" value="HepT_RNase_toxin"/>
</dbReference>
<dbReference type="PATRIC" id="fig|1305737.6.peg.2798"/>
<dbReference type="GO" id="GO:0000166">
    <property type="term" value="F:nucleotide binding"/>
    <property type="evidence" value="ECO:0007669"/>
    <property type="project" value="UniProtKB-KW"/>
</dbReference>
<evidence type="ECO:0000313" key="6">
    <source>
        <dbReference type="EMBL" id="KPQ14356.1"/>
    </source>
</evidence>
<reference evidence="6 7" key="1">
    <citation type="submission" date="2015-09" db="EMBL/GenBank/DDBJ databases">
        <title>Identification and resolution of microdiversity through metagenomic sequencing of parallel consortia.</title>
        <authorList>
            <person name="Nelson W.C."/>
            <person name="Romine M.F."/>
            <person name="Lindemann S.R."/>
        </authorList>
    </citation>
    <scope>NUCLEOTIDE SEQUENCE [LARGE SCALE GENOMIC DNA]</scope>
    <source>
        <strain evidence="6">HL-49</strain>
    </source>
</reference>
<keyword evidence="1" id="KW-0597">Phosphoprotein</keyword>
<dbReference type="eggNOG" id="COG2361">
    <property type="taxonomic scope" value="Bacteria"/>
</dbReference>
<proteinExistence type="predicted"/>
<dbReference type="AlphaFoldDB" id="A0A0P7Y875"/>
<keyword evidence="3" id="KW-0540">Nuclease</keyword>
<organism evidence="6 7">
    <name type="scientific">Algoriphagus marincola HL-49</name>
    <dbReference type="NCBI Taxonomy" id="1305737"/>
    <lineage>
        <taxon>Bacteria</taxon>
        <taxon>Pseudomonadati</taxon>
        <taxon>Bacteroidota</taxon>
        <taxon>Cytophagia</taxon>
        <taxon>Cytophagales</taxon>
        <taxon>Cyclobacteriaceae</taxon>
        <taxon>Algoriphagus</taxon>
    </lineage>
</organism>
<dbReference type="Pfam" id="PF01934">
    <property type="entry name" value="HepT-like"/>
    <property type="match status" value="1"/>
</dbReference>
<dbReference type="GO" id="GO:0016787">
    <property type="term" value="F:hydrolase activity"/>
    <property type="evidence" value="ECO:0007669"/>
    <property type="project" value="UniProtKB-KW"/>
</dbReference>
<name>A0A0P7Y875_9BACT</name>
<evidence type="ECO:0000256" key="5">
    <source>
        <dbReference type="ARBA" id="ARBA00022801"/>
    </source>
</evidence>
<evidence type="ECO:0000256" key="2">
    <source>
        <dbReference type="ARBA" id="ARBA00022649"/>
    </source>
</evidence>
<evidence type="ECO:0000256" key="4">
    <source>
        <dbReference type="ARBA" id="ARBA00022741"/>
    </source>
</evidence>
<dbReference type="OrthoDB" id="955324at2"/>
<dbReference type="Proteomes" id="UP000050421">
    <property type="component" value="Unassembled WGS sequence"/>
</dbReference>
<evidence type="ECO:0000256" key="1">
    <source>
        <dbReference type="ARBA" id="ARBA00022553"/>
    </source>
</evidence>
<protein>
    <submittedName>
        <fullName evidence="6">Toxin-antitoxin system DUF86 domain toxin component</fullName>
    </submittedName>
</protein>
<keyword evidence="4" id="KW-0547">Nucleotide-binding</keyword>